<organism evidence="1">
    <name type="scientific">Arundo donax</name>
    <name type="common">Giant reed</name>
    <name type="synonym">Donax arundinaceus</name>
    <dbReference type="NCBI Taxonomy" id="35708"/>
    <lineage>
        <taxon>Eukaryota</taxon>
        <taxon>Viridiplantae</taxon>
        <taxon>Streptophyta</taxon>
        <taxon>Embryophyta</taxon>
        <taxon>Tracheophyta</taxon>
        <taxon>Spermatophyta</taxon>
        <taxon>Magnoliopsida</taxon>
        <taxon>Liliopsida</taxon>
        <taxon>Poales</taxon>
        <taxon>Poaceae</taxon>
        <taxon>PACMAD clade</taxon>
        <taxon>Arundinoideae</taxon>
        <taxon>Arundineae</taxon>
        <taxon>Arundo</taxon>
    </lineage>
</organism>
<accession>A0A0A8Z3U4</accession>
<reference evidence="1" key="2">
    <citation type="journal article" date="2015" name="Data Brief">
        <title>Shoot transcriptome of the giant reed, Arundo donax.</title>
        <authorList>
            <person name="Barrero R.A."/>
            <person name="Guerrero F.D."/>
            <person name="Moolhuijzen P."/>
            <person name="Goolsby J.A."/>
            <person name="Tidwell J."/>
            <person name="Bellgard S.E."/>
            <person name="Bellgard M.I."/>
        </authorList>
    </citation>
    <scope>NUCLEOTIDE SEQUENCE</scope>
    <source>
        <tissue evidence="1">Shoot tissue taken approximately 20 cm above the soil surface</tissue>
    </source>
</reference>
<protein>
    <submittedName>
        <fullName evidence="1">Uncharacterized protein</fullName>
    </submittedName>
</protein>
<dbReference type="EMBL" id="GBRH01264424">
    <property type="protein sequence ID" value="JAD33471.1"/>
    <property type="molecule type" value="Transcribed_RNA"/>
</dbReference>
<dbReference type="AlphaFoldDB" id="A0A0A8Z3U4"/>
<name>A0A0A8Z3U4_ARUDO</name>
<proteinExistence type="predicted"/>
<reference evidence="1" key="1">
    <citation type="submission" date="2014-09" db="EMBL/GenBank/DDBJ databases">
        <authorList>
            <person name="Magalhaes I.L.F."/>
            <person name="Oliveira U."/>
            <person name="Santos F.R."/>
            <person name="Vidigal T.H.D.A."/>
            <person name="Brescovit A.D."/>
            <person name="Santos A.J."/>
        </authorList>
    </citation>
    <scope>NUCLEOTIDE SEQUENCE</scope>
    <source>
        <tissue evidence="1">Shoot tissue taken approximately 20 cm above the soil surface</tissue>
    </source>
</reference>
<evidence type="ECO:0000313" key="1">
    <source>
        <dbReference type="EMBL" id="JAD33471.1"/>
    </source>
</evidence>
<sequence>MRLNIISHFKLKQQHYFYSKRNGRLMYMPLRKWIFSEKWGIQMVLTTLVCLMWPVVLHSLTSQLNKSSSCNSMHQTYGLIDTPCALRKQISVSVYDLAA</sequence>